<name>A0AAV3RWX9_LITER</name>
<dbReference type="EMBL" id="BAABME010013500">
    <property type="protein sequence ID" value="GAA0186246.1"/>
    <property type="molecule type" value="Genomic_DNA"/>
</dbReference>
<evidence type="ECO:0000313" key="2">
    <source>
        <dbReference type="Proteomes" id="UP001454036"/>
    </source>
</evidence>
<protein>
    <recommendedName>
        <fullName evidence="3">Gag-pol polyprotein</fullName>
    </recommendedName>
</protein>
<accession>A0AAV3RWX9</accession>
<evidence type="ECO:0008006" key="3">
    <source>
        <dbReference type="Google" id="ProtNLM"/>
    </source>
</evidence>
<gene>
    <name evidence="1" type="ORF">LIER_33534</name>
</gene>
<dbReference type="Proteomes" id="UP001454036">
    <property type="component" value="Unassembled WGS sequence"/>
</dbReference>
<sequence>MSNEKLVKKVLRMLPKRFAHKVTAIEEAQDLSIMGFDELIENLTTFEMTLEITEPAKGKGVALQASNSENGEENLAETLNMLVKNFNKTLKRFNKKPYFGGSTPAFTARDIQEAMVNPSVNECLADNLSDDEGDLTEEELTANYQLLFIKWSKLTQTYTSGEIERAALKKNNDELLKIVEEQNLEICILKDKVDGMVKGIK</sequence>
<dbReference type="AlphaFoldDB" id="A0AAV3RWX9"/>
<evidence type="ECO:0000313" key="1">
    <source>
        <dbReference type="EMBL" id="GAA0186246.1"/>
    </source>
</evidence>
<organism evidence="1 2">
    <name type="scientific">Lithospermum erythrorhizon</name>
    <name type="common">Purple gromwell</name>
    <name type="synonym">Lithospermum officinale var. erythrorhizon</name>
    <dbReference type="NCBI Taxonomy" id="34254"/>
    <lineage>
        <taxon>Eukaryota</taxon>
        <taxon>Viridiplantae</taxon>
        <taxon>Streptophyta</taxon>
        <taxon>Embryophyta</taxon>
        <taxon>Tracheophyta</taxon>
        <taxon>Spermatophyta</taxon>
        <taxon>Magnoliopsida</taxon>
        <taxon>eudicotyledons</taxon>
        <taxon>Gunneridae</taxon>
        <taxon>Pentapetalae</taxon>
        <taxon>asterids</taxon>
        <taxon>lamiids</taxon>
        <taxon>Boraginales</taxon>
        <taxon>Boraginaceae</taxon>
        <taxon>Boraginoideae</taxon>
        <taxon>Lithospermeae</taxon>
        <taxon>Lithospermum</taxon>
    </lineage>
</organism>
<comment type="caution">
    <text evidence="1">The sequence shown here is derived from an EMBL/GenBank/DDBJ whole genome shotgun (WGS) entry which is preliminary data.</text>
</comment>
<reference evidence="1 2" key="1">
    <citation type="submission" date="2024-01" db="EMBL/GenBank/DDBJ databases">
        <title>The complete chloroplast genome sequence of Lithospermum erythrorhizon: insights into the phylogenetic relationship among Boraginaceae species and the maternal lineages of purple gromwells.</title>
        <authorList>
            <person name="Okada T."/>
            <person name="Watanabe K."/>
        </authorList>
    </citation>
    <scope>NUCLEOTIDE SEQUENCE [LARGE SCALE GENOMIC DNA]</scope>
</reference>
<proteinExistence type="predicted"/>
<keyword evidence="2" id="KW-1185">Reference proteome</keyword>